<comment type="subcellular location">
    <subcellularLocation>
        <location evidence="1">Nucleus</location>
    </subcellularLocation>
</comment>
<keyword evidence="3" id="KW-0805">Transcription regulation</keyword>
<dbReference type="AlphaFoldDB" id="A0A8J5WBQ8"/>
<dbReference type="GO" id="GO:0003700">
    <property type="term" value="F:DNA-binding transcription factor activity"/>
    <property type="evidence" value="ECO:0007669"/>
    <property type="project" value="InterPro"/>
</dbReference>
<evidence type="ECO:0000313" key="10">
    <source>
        <dbReference type="EMBL" id="KAG8086480.1"/>
    </source>
</evidence>
<proteinExistence type="predicted"/>
<dbReference type="EMBL" id="JAAALK010000082">
    <property type="protein sequence ID" value="KAG8086480.1"/>
    <property type="molecule type" value="Genomic_DNA"/>
</dbReference>
<dbReference type="FunFam" id="1.25.40.10:FF:001060">
    <property type="entry name" value="Os05g0572900 protein"/>
    <property type="match status" value="1"/>
</dbReference>
<evidence type="ECO:0000256" key="8">
    <source>
        <dbReference type="SAM" id="MobiDB-lite"/>
    </source>
</evidence>
<evidence type="ECO:0000259" key="9">
    <source>
        <dbReference type="PROSITE" id="PS51032"/>
    </source>
</evidence>
<dbReference type="InterPro" id="IPR001471">
    <property type="entry name" value="AP2/ERF_dom"/>
</dbReference>
<feature type="region of interest" description="Disordered" evidence="8">
    <location>
        <begin position="821"/>
        <end position="877"/>
    </location>
</feature>
<dbReference type="Pfam" id="PF13812">
    <property type="entry name" value="PPR_3"/>
    <property type="match status" value="1"/>
</dbReference>
<dbReference type="PROSITE" id="PS51032">
    <property type="entry name" value="AP2_ERF"/>
    <property type="match status" value="1"/>
</dbReference>
<evidence type="ECO:0000256" key="7">
    <source>
        <dbReference type="PROSITE-ProRule" id="PRU00708"/>
    </source>
</evidence>
<evidence type="ECO:0000256" key="5">
    <source>
        <dbReference type="ARBA" id="ARBA00023163"/>
    </source>
</evidence>
<organism evidence="10 11">
    <name type="scientific">Zizania palustris</name>
    <name type="common">Northern wild rice</name>
    <dbReference type="NCBI Taxonomy" id="103762"/>
    <lineage>
        <taxon>Eukaryota</taxon>
        <taxon>Viridiplantae</taxon>
        <taxon>Streptophyta</taxon>
        <taxon>Embryophyta</taxon>
        <taxon>Tracheophyta</taxon>
        <taxon>Spermatophyta</taxon>
        <taxon>Magnoliopsida</taxon>
        <taxon>Liliopsida</taxon>
        <taxon>Poales</taxon>
        <taxon>Poaceae</taxon>
        <taxon>BOP clade</taxon>
        <taxon>Oryzoideae</taxon>
        <taxon>Oryzeae</taxon>
        <taxon>Zizaniinae</taxon>
        <taxon>Zizania</taxon>
    </lineage>
</organism>
<evidence type="ECO:0000256" key="3">
    <source>
        <dbReference type="ARBA" id="ARBA00023015"/>
    </source>
</evidence>
<evidence type="ECO:0000256" key="6">
    <source>
        <dbReference type="ARBA" id="ARBA00023242"/>
    </source>
</evidence>
<feature type="repeat" description="PPR" evidence="7">
    <location>
        <begin position="179"/>
        <end position="209"/>
    </location>
</feature>
<feature type="repeat" description="PPR" evidence="7">
    <location>
        <begin position="518"/>
        <end position="552"/>
    </location>
</feature>
<dbReference type="Pfam" id="PF20431">
    <property type="entry name" value="E_motif"/>
    <property type="match status" value="1"/>
</dbReference>
<protein>
    <recommendedName>
        <fullName evidence="9">AP2/ERF domain-containing protein</fullName>
    </recommendedName>
</protein>
<sequence>MAAARACPIGVSSVDQRRAAVAVLRAAAAAGDLSVGKAIHAKVVRGSRFDVVQYNHLIAFYVKCSRLGLARQVFDSMPSRNTVSGNLLMSGYASSGRHKDALALLRSADFGMNEYVLSSAVAAAAHVRSYDMGRQCHGHAIKAGLAYYSYVCNAVLHMYCQCAHMEDAVKVFENVSSFDIFAFNSMINGFLNRGQMDGSVSIVRSMVRRIEQWDYVSYVAILGHCASMKELVLGSQVHTQALKRRLELNVYVGSALVDMYGKCDNPHDANCAFDVLPEKNVVSWTAVMTAYTQNELFEDALQLFLDMELEGVRPNEFSYAVALNSCAGLADLRNGNALCACTMKTGHWGLLPVSNALMNMYSKSGSIENARRVFLSMPYHDVVSWNSIITGYAHHGLAREAMEVFNYMLFAKEAPSYVTFVGVLSACAQLGLVDEGFYYLNTMMKEVGVKPGKEHYTCMIGLLCRAGRLDEAQQLIVSNCIHSDVVAWRSLLNSCQVHRNYGLGHQVAEQIFQLKPKDVGTYVLLSNMYAKANRWDGVVKVRRLMRELGVRKEPGVSWIQVGSEVHVFTSEDKKHPWMEQITKKLKELIDQIKVIGYVPNIAVALHDVEDEQKEEHLIRTLTRLIFGKLANIVCSGLQQPPHPVSAQLPGEVRSAVSSLLLSPGASALDTVFSHLPPPVTIPPLGSSVYYRQSELLRRFAASSRAQSTASPSSSAAIFPAAEDGSERKMYRGVRQRQRGKWVAEIRLPQNRVRVWLGTYDSPETAAHAYDRAAYKLRGEYARLNFPDVMDSHDCPDDLRQLRAAVDAKIQAIRVRLARKRARARRQREENKENQRADNAKALTPARPVFSEGAASETTTTTTTTSSYGSPDGVLSTSAATADGDCPLEWMPSFDPELIWEMLNF</sequence>
<dbReference type="Proteomes" id="UP000729402">
    <property type="component" value="Unassembled WGS sequence"/>
</dbReference>
<keyword evidence="6" id="KW-0539">Nucleus</keyword>
<comment type="caution">
    <text evidence="10">The sequence shown here is derived from an EMBL/GenBank/DDBJ whole genome shotgun (WGS) entry which is preliminary data.</text>
</comment>
<dbReference type="FunFam" id="1.25.40.10:FF:000722">
    <property type="entry name" value="Pentatricopeptide repeat-containing protein At3g49740"/>
    <property type="match status" value="1"/>
</dbReference>
<gene>
    <name evidence="10" type="ORF">GUJ93_ZPchr0010g10893</name>
</gene>
<evidence type="ECO:0000313" key="11">
    <source>
        <dbReference type="Proteomes" id="UP000729402"/>
    </source>
</evidence>
<feature type="compositionally biased region" description="Basic and acidic residues" evidence="8">
    <location>
        <begin position="826"/>
        <end position="838"/>
    </location>
</feature>
<feature type="repeat" description="PPR" evidence="7">
    <location>
        <begin position="280"/>
        <end position="314"/>
    </location>
</feature>
<dbReference type="OrthoDB" id="724816at2759"/>
<keyword evidence="4" id="KW-0238">DNA-binding</keyword>
<dbReference type="NCBIfam" id="TIGR00756">
    <property type="entry name" value="PPR"/>
    <property type="match status" value="4"/>
</dbReference>
<dbReference type="CDD" id="cd00018">
    <property type="entry name" value="AP2"/>
    <property type="match status" value="1"/>
</dbReference>
<dbReference type="FunFam" id="1.25.40.10:FF:000227">
    <property type="entry name" value="Pentatricopeptide repeat-containing protein At3g13880"/>
    <property type="match status" value="1"/>
</dbReference>
<feature type="repeat" description="PPR" evidence="7">
    <location>
        <begin position="381"/>
        <end position="415"/>
    </location>
</feature>
<accession>A0A8J5WBQ8</accession>
<dbReference type="GO" id="GO:0003677">
    <property type="term" value="F:DNA binding"/>
    <property type="evidence" value="ECO:0007669"/>
    <property type="project" value="UniProtKB-KW"/>
</dbReference>
<dbReference type="PANTHER" id="PTHR47926:SF385">
    <property type="entry name" value="DYW DOMAIN-CONTAINING PROTEIN"/>
    <property type="match status" value="1"/>
</dbReference>
<dbReference type="GO" id="GO:0003723">
    <property type="term" value="F:RNA binding"/>
    <property type="evidence" value="ECO:0007669"/>
    <property type="project" value="InterPro"/>
</dbReference>
<dbReference type="FunFam" id="3.30.730.10:FF:000001">
    <property type="entry name" value="Ethylene-responsive transcription factor 2"/>
    <property type="match status" value="1"/>
</dbReference>
<dbReference type="Pfam" id="PF00847">
    <property type="entry name" value="AP2"/>
    <property type="match status" value="1"/>
</dbReference>
<feature type="domain" description="AP2/ERF" evidence="9">
    <location>
        <begin position="729"/>
        <end position="786"/>
    </location>
</feature>
<evidence type="ECO:0000256" key="2">
    <source>
        <dbReference type="ARBA" id="ARBA00022737"/>
    </source>
</evidence>
<keyword evidence="11" id="KW-1185">Reference proteome</keyword>
<name>A0A8J5WBQ8_ZIZPA</name>
<feature type="repeat" description="PPR" evidence="7">
    <location>
        <begin position="416"/>
        <end position="451"/>
    </location>
</feature>
<feature type="repeat" description="PPR" evidence="7">
    <location>
        <begin position="50"/>
        <end position="84"/>
    </location>
</feature>
<dbReference type="SMART" id="SM00380">
    <property type="entry name" value="AP2"/>
    <property type="match status" value="1"/>
</dbReference>
<dbReference type="InterPro" id="IPR046960">
    <property type="entry name" value="PPR_At4g14850-like_plant"/>
</dbReference>
<dbReference type="PANTHER" id="PTHR47926">
    <property type="entry name" value="PENTATRICOPEPTIDE REPEAT-CONTAINING PROTEIN"/>
    <property type="match status" value="1"/>
</dbReference>
<reference evidence="10" key="2">
    <citation type="submission" date="2021-02" db="EMBL/GenBank/DDBJ databases">
        <authorList>
            <person name="Kimball J.A."/>
            <person name="Haas M.W."/>
            <person name="Macchietto M."/>
            <person name="Kono T."/>
            <person name="Duquette J."/>
            <person name="Shao M."/>
        </authorList>
    </citation>
    <scope>NUCLEOTIDE SEQUENCE</scope>
    <source>
        <tissue evidence="10">Fresh leaf tissue</tissue>
    </source>
</reference>
<dbReference type="GO" id="GO:0005634">
    <property type="term" value="C:nucleus"/>
    <property type="evidence" value="ECO:0007669"/>
    <property type="project" value="UniProtKB-SubCell"/>
</dbReference>
<keyword evidence="5" id="KW-0804">Transcription</keyword>
<dbReference type="Pfam" id="PF13041">
    <property type="entry name" value="PPR_2"/>
    <property type="match status" value="2"/>
</dbReference>
<evidence type="ECO:0000256" key="4">
    <source>
        <dbReference type="ARBA" id="ARBA00023125"/>
    </source>
</evidence>
<evidence type="ECO:0000256" key="1">
    <source>
        <dbReference type="ARBA" id="ARBA00004123"/>
    </source>
</evidence>
<keyword evidence="2" id="KW-0677">Repeat</keyword>
<dbReference type="InterPro" id="IPR002885">
    <property type="entry name" value="PPR_rpt"/>
</dbReference>
<dbReference type="InterPro" id="IPR046848">
    <property type="entry name" value="E_motif"/>
</dbReference>
<dbReference type="PROSITE" id="PS51375">
    <property type="entry name" value="PPR"/>
    <property type="match status" value="6"/>
</dbReference>
<dbReference type="Pfam" id="PF12854">
    <property type="entry name" value="PPR_1"/>
    <property type="match status" value="1"/>
</dbReference>
<dbReference type="FunFam" id="1.25.40.10:FF:000984">
    <property type="entry name" value="Os05g0572900 protein"/>
    <property type="match status" value="1"/>
</dbReference>
<reference evidence="10" key="1">
    <citation type="journal article" date="2021" name="bioRxiv">
        <title>Whole Genome Assembly and Annotation of Northern Wild Rice, Zizania palustris L., Supports a Whole Genome Duplication in the Zizania Genus.</title>
        <authorList>
            <person name="Haas M."/>
            <person name="Kono T."/>
            <person name="Macchietto M."/>
            <person name="Millas R."/>
            <person name="McGilp L."/>
            <person name="Shao M."/>
            <person name="Duquette J."/>
            <person name="Hirsch C.N."/>
            <person name="Kimball J."/>
        </authorList>
    </citation>
    <scope>NUCLEOTIDE SEQUENCE</scope>
    <source>
        <tissue evidence="10">Fresh leaf tissue</tissue>
    </source>
</reference>
<dbReference type="Pfam" id="PF01535">
    <property type="entry name" value="PPR"/>
    <property type="match status" value="4"/>
</dbReference>
<dbReference type="GO" id="GO:0009451">
    <property type="term" value="P:RNA modification"/>
    <property type="evidence" value="ECO:0007669"/>
    <property type="project" value="InterPro"/>
</dbReference>